<accession>A0A3A8EHS6</accession>
<gene>
    <name evidence="4 7" type="primary">lptA</name>
    <name evidence="7" type="ORF">D7V32_14475</name>
</gene>
<dbReference type="NCBIfam" id="TIGR03002">
    <property type="entry name" value="outer_YhbN_LptA"/>
    <property type="match status" value="1"/>
</dbReference>
<evidence type="ECO:0000256" key="2">
    <source>
        <dbReference type="ARBA" id="ARBA00022729"/>
    </source>
</evidence>
<dbReference type="PANTHER" id="PTHR36504">
    <property type="entry name" value="LIPOPOLYSACCHARIDE EXPORT SYSTEM PROTEIN LPTA"/>
    <property type="match status" value="1"/>
</dbReference>
<protein>
    <recommendedName>
        <fullName evidence="4">Lipopolysaccharide export system protein LptA</fullName>
    </recommendedName>
</protein>
<dbReference type="InterPro" id="IPR052037">
    <property type="entry name" value="LPS_export_LptA"/>
</dbReference>
<feature type="signal peptide" evidence="4">
    <location>
        <begin position="1"/>
        <end position="32"/>
    </location>
</feature>
<comment type="subunit">
    <text evidence="4">Component of the lipopolysaccharide transport and assembly complex.</text>
</comment>
<dbReference type="InterPro" id="IPR014340">
    <property type="entry name" value="LptA"/>
</dbReference>
<dbReference type="OrthoDB" id="9795964at2"/>
<dbReference type="Gene3D" id="2.60.450.10">
    <property type="entry name" value="Lipopolysaccharide (LPS) transport protein A like domain"/>
    <property type="match status" value="1"/>
</dbReference>
<dbReference type="RefSeq" id="WP_120403548.1">
    <property type="nucleotide sequence ID" value="NZ_RAXV01000038.1"/>
</dbReference>
<organism evidence="7 8">
    <name type="scientific">Acinetobacter tianfuensis</name>
    <dbReference type="NCBI Taxonomy" id="2419603"/>
    <lineage>
        <taxon>Bacteria</taxon>
        <taxon>Pseudomonadati</taxon>
        <taxon>Pseudomonadota</taxon>
        <taxon>Gammaproteobacteria</taxon>
        <taxon>Moraxellales</taxon>
        <taxon>Moraxellaceae</taxon>
        <taxon>Acinetobacter</taxon>
    </lineage>
</organism>
<keyword evidence="8" id="KW-1185">Reference proteome</keyword>
<feature type="region of interest" description="Disordered" evidence="5">
    <location>
        <begin position="158"/>
        <end position="188"/>
    </location>
</feature>
<keyword evidence="1 4" id="KW-0813">Transport</keyword>
<evidence type="ECO:0000256" key="1">
    <source>
        <dbReference type="ARBA" id="ARBA00022448"/>
    </source>
</evidence>
<dbReference type="EMBL" id="RAXV01000038">
    <property type="protein sequence ID" value="RKG29544.1"/>
    <property type="molecule type" value="Genomic_DNA"/>
</dbReference>
<dbReference type="InterPro" id="IPR005653">
    <property type="entry name" value="OstA-like_N"/>
</dbReference>
<dbReference type="HAMAP" id="MF_01914">
    <property type="entry name" value="LPS_assembly_LptA"/>
    <property type="match status" value="1"/>
</dbReference>
<proteinExistence type="inferred from homology"/>
<comment type="similarity">
    <text evidence="4">Belongs to the LptA family.</text>
</comment>
<dbReference type="GO" id="GO:0017089">
    <property type="term" value="F:glycolipid transfer activity"/>
    <property type="evidence" value="ECO:0007669"/>
    <property type="project" value="TreeGrafter"/>
</dbReference>
<dbReference type="GO" id="GO:0015920">
    <property type="term" value="P:lipopolysaccharide transport"/>
    <property type="evidence" value="ECO:0007669"/>
    <property type="project" value="UniProtKB-UniRule"/>
</dbReference>
<evidence type="ECO:0000259" key="6">
    <source>
        <dbReference type="Pfam" id="PF03968"/>
    </source>
</evidence>
<dbReference type="Pfam" id="PF03968">
    <property type="entry name" value="LptD_N"/>
    <property type="match status" value="1"/>
</dbReference>
<dbReference type="Proteomes" id="UP000282388">
    <property type="component" value="Unassembled WGS sequence"/>
</dbReference>
<dbReference type="GO" id="GO:0043165">
    <property type="term" value="P:Gram-negative-bacterium-type cell outer membrane assembly"/>
    <property type="evidence" value="ECO:0007669"/>
    <property type="project" value="UniProtKB-UniRule"/>
</dbReference>
<evidence type="ECO:0000313" key="8">
    <source>
        <dbReference type="Proteomes" id="UP000282388"/>
    </source>
</evidence>
<dbReference type="GO" id="GO:0009279">
    <property type="term" value="C:cell outer membrane"/>
    <property type="evidence" value="ECO:0007669"/>
    <property type="project" value="TreeGrafter"/>
</dbReference>
<comment type="subcellular location">
    <subcellularLocation>
        <location evidence="4">Periplasm</location>
    </subcellularLocation>
</comment>
<dbReference type="GO" id="GO:0030288">
    <property type="term" value="C:outer membrane-bounded periplasmic space"/>
    <property type="evidence" value="ECO:0007669"/>
    <property type="project" value="TreeGrafter"/>
</dbReference>
<evidence type="ECO:0000256" key="5">
    <source>
        <dbReference type="SAM" id="MobiDB-lite"/>
    </source>
</evidence>
<feature type="domain" description="Organic solvent tolerance-like N-terminal" evidence="6">
    <location>
        <begin position="44"/>
        <end position="153"/>
    </location>
</feature>
<evidence type="ECO:0000256" key="4">
    <source>
        <dbReference type="HAMAP-Rule" id="MF_01914"/>
    </source>
</evidence>
<evidence type="ECO:0000313" key="7">
    <source>
        <dbReference type="EMBL" id="RKG29544.1"/>
    </source>
</evidence>
<name>A0A3A8EHS6_9GAMM</name>
<feature type="chain" id="PRO_5017490366" description="Lipopolysaccharide export system protein LptA" evidence="4">
    <location>
        <begin position="33"/>
        <end position="188"/>
    </location>
</feature>
<dbReference type="PANTHER" id="PTHR36504:SF1">
    <property type="entry name" value="LIPOPOLYSACCHARIDE EXPORT SYSTEM PROTEIN LPTA"/>
    <property type="match status" value="1"/>
</dbReference>
<comment type="caution">
    <text evidence="7">The sequence shown here is derived from an EMBL/GenBank/DDBJ whole genome shotgun (WGS) entry which is preliminary data.</text>
</comment>
<reference evidence="7 8" key="1">
    <citation type="submission" date="2018-09" db="EMBL/GenBank/DDBJ databases">
        <title>The draft genome of Acinetobacter spp. strains.</title>
        <authorList>
            <person name="Qin J."/>
            <person name="Feng Y."/>
            <person name="Zong Z."/>
        </authorList>
    </citation>
    <scope>NUCLEOTIDE SEQUENCE [LARGE SCALE GENOMIC DNA]</scope>
    <source>
        <strain evidence="7 8">WCHAc060012</strain>
    </source>
</reference>
<dbReference type="AlphaFoldDB" id="A0A3A8EHS6"/>
<comment type="function">
    <text evidence="4">Involved in the assembly of lipopolysaccharide (LPS). Required for the translocation of LPS from the inner membrane to the outer membrane. May form a bridge between the inner membrane and the outer membrane, via interactions with LptC and LptD, thereby facilitating LPS transfer across the periplasm.</text>
</comment>
<evidence type="ECO:0000256" key="3">
    <source>
        <dbReference type="ARBA" id="ARBA00022764"/>
    </source>
</evidence>
<dbReference type="GO" id="GO:0001530">
    <property type="term" value="F:lipopolysaccharide binding"/>
    <property type="evidence" value="ECO:0007669"/>
    <property type="project" value="InterPro"/>
</dbReference>
<keyword evidence="3 4" id="KW-0574">Periplasm</keyword>
<sequence length="188" mass="19634" precursor="true">MNLNLKQHMSKVLFLKAALLGSFALASAGVFALPSDRSQPISLVADRATFNEKTGITTYSGNVIIEQGTMKLQAASIVANLNSRKEISVITASGGPARFQQKTDPAKGPAKGQAQKIIYNAESGIITLSGNALLEQDGASIKGATLKYSMNKGDIVAEGTPNNTGSENGRVKIVIPPSSSKSFPGARD</sequence>
<keyword evidence="2 4" id="KW-0732">Signal</keyword>